<protein>
    <submittedName>
        <fullName evidence="1">Uncharacterized protein</fullName>
    </submittedName>
</protein>
<accession>A0A4C1UIM8</accession>
<proteinExistence type="predicted"/>
<gene>
    <name evidence="1" type="ORF">EVAR_12214_1</name>
</gene>
<sequence length="69" mass="7338">MEGSARVVLENLVQTKAVAAESSSEAFVERNRNSTQKLHHGGKCLPRAGCNHAPGEAHADITDCANRPV</sequence>
<comment type="caution">
    <text evidence="1">The sequence shown here is derived from an EMBL/GenBank/DDBJ whole genome shotgun (WGS) entry which is preliminary data.</text>
</comment>
<dbReference type="Proteomes" id="UP000299102">
    <property type="component" value="Unassembled WGS sequence"/>
</dbReference>
<dbReference type="AlphaFoldDB" id="A0A4C1UIM8"/>
<dbReference type="EMBL" id="BGZK01000171">
    <property type="protein sequence ID" value="GBP25734.1"/>
    <property type="molecule type" value="Genomic_DNA"/>
</dbReference>
<reference evidence="1 2" key="1">
    <citation type="journal article" date="2019" name="Commun. Biol.">
        <title>The bagworm genome reveals a unique fibroin gene that provides high tensile strength.</title>
        <authorList>
            <person name="Kono N."/>
            <person name="Nakamura H."/>
            <person name="Ohtoshi R."/>
            <person name="Tomita M."/>
            <person name="Numata K."/>
            <person name="Arakawa K."/>
        </authorList>
    </citation>
    <scope>NUCLEOTIDE SEQUENCE [LARGE SCALE GENOMIC DNA]</scope>
</reference>
<evidence type="ECO:0000313" key="1">
    <source>
        <dbReference type="EMBL" id="GBP25734.1"/>
    </source>
</evidence>
<name>A0A4C1UIM8_EUMVA</name>
<organism evidence="1 2">
    <name type="scientific">Eumeta variegata</name>
    <name type="common">Bagworm moth</name>
    <name type="synonym">Eumeta japonica</name>
    <dbReference type="NCBI Taxonomy" id="151549"/>
    <lineage>
        <taxon>Eukaryota</taxon>
        <taxon>Metazoa</taxon>
        <taxon>Ecdysozoa</taxon>
        <taxon>Arthropoda</taxon>
        <taxon>Hexapoda</taxon>
        <taxon>Insecta</taxon>
        <taxon>Pterygota</taxon>
        <taxon>Neoptera</taxon>
        <taxon>Endopterygota</taxon>
        <taxon>Lepidoptera</taxon>
        <taxon>Glossata</taxon>
        <taxon>Ditrysia</taxon>
        <taxon>Tineoidea</taxon>
        <taxon>Psychidae</taxon>
        <taxon>Oiketicinae</taxon>
        <taxon>Eumeta</taxon>
    </lineage>
</organism>
<keyword evidence="2" id="KW-1185">Reference proteome</keyword>
<evidence type="ECO:0000313" key="2">
    <source>
        <dbReference type="Proteomes" id="UP000299102"/>
    </source>
</evidence>